<evidence type="ECO:0008006" key="3">
    <source>
        <dbReference type="Google" id="ProtNLM"/>
    </source>
</evidence>
<dbReference type="InterPro" id="IPR006439">
    <property type="entry name" value="HAD-SF_hydro_IA"/>
</dbReference>
<accession>A0A2J7YYP5</accession>
<proteinExistence type="predicted"/>
<dbReference type="CDD" id="cd02603">
    <property type="entry name" value="HAD_sEH-N_like"/>
    <property type="match status" value="1"/>
</dbReference>
<dbReference type="NCBIfam" id="TIGR01509">
    <property type="entry name" value="HAD-SF-IA-v3"/>
    <property type="match status" value="1"/>
</dbReference>
<evidence type="ECO:0000313" key="2">
    <source>
        <dbReference type="Proteomes" id="UP000236520"/>
    </source>
</evidence>
<evidence type="ECO:0000313" key="1">
    <source>
        <dbReference type="EMBL" id="PNG93145.1"/>
    </source>
</evidence>
<reference evidence="1 2" key="1">
    <citation type="submission" date="2015-09" db="EMBL/GenBank/DDBJ databases">
        <title>Genome sequence, genome mining and natural product profiling of a biocontrol bacterium Streptomyces malaysiensis F913.</title>
        <authorList>
            <person name="Xu Y."/>
            <person name="Wei J."/>
            <person name="Xie J."/>
            <person name="Li T."/>
            <person name="Zhou Z."/>
        </authorList>
    </citation>
    <scope>NUCLEOTIDE SEQUENCE [LARGE SCALE GENOMIC DNA]</scope>
    <source>
        <strain evidence="1 2">F913</strain>
    </source>
</reference>
<dbReference type="SUPFAM" id="SSF56784">
    <property type="entry name" value="HAD-like"/>
    <property type="match status" value="1"/>
</dbReference>
<sequence>MSAPAATAATDAPGPEHPWVVFDYGEVLSLHRDVRPDLAELIRAPLAPFCEAWAAERSAYDRGATDLVYWQAVGDRLGIRVDEPLATRLTAIDLSAWSRTRPDAVALLTDLAAHGVPLALLSNAPRSHAQAFRAQPWAAHFRHLLFSGELGMAKPDPEIWHILTTRLDAKPGDCLFLDDRQDNVDSARLAGLQAEHWTDTTTGRAHLTARGLTAGRQAGP</sequence>
<comment type="caution">
    <text evidence="1">The sequence shown here is derived from an EMBL/GenBank/DDBJ whole genome shotgun (WGS) entry which is preliminary data.</text>
</comment>
<keyword evidence="2" id="KW-1185">Reference proteome</keyword>
<dbReference type="AlphaFoldDB" id="A0A2J7YYP5"/>
<dbReference type="PANTHER" id="PTHR43611:SF3">
    <property type="entry name" value="FLAVIN MONONUCLEOTIDE HYDROLASE 1, CHLOROPLATIC"/>
    <property type="match status" value="1"/>
</dbReference>
<organism evidence="1 2">
    <name type="scientific">Streptomyces malaysiensis</name>
    <dbReference type="NCBI Taxonomy" id="92644"/>
    <lineage>
        <taxon>Bacteria</taxon>
        <taxon>Bacillati</taxon>
        <taxon>Actinomycetota</taxon>
        <taxon>Actinomycetes</taxon>
        <taxon>Kitasatosporales</taxon>
        <taxon>Streptomycetaceae</taxon>
        <taxon>Streptomyces</taxon>
        <taxon>Streptomyces violaceusniger group</taxon>
    </lineage>
</organism>
<dbReference type="GeneID" id="303174945"/>
<dbReference type="RefSeq" id="WP_069864454.1">
    <property type="nucleotide sequence ID" value="NZ_JBEZNG010000001.1"/>
</dbReference>
<gene>
    <name evidence="1" type="ORF">SMF913_28610</name>
</gene>
<dbReference type="Proteomes" id="UP000236520">
    <property type="component" value="Unassembled WGS sequence"/>
</dbReference>
<dbReference type="Pfam" id="PF00702">
    <property type="entry name" value="Hydrolase"/>
    <property type="match status" value="1"/>
</dbReference>
<protein>
    <recommendedName>
        <fullName evidence="3">HAD family phosphatase</fullName>
    </recommendedName>
</protein>
<name>A0A2J7YYP5_STRMQ</name>
<dbReference type="Gene3D" id="3.40.50.1000">
    <property type="entry name" value="HAD superfamily/HAD-like"/>
    <property type="match status" value="1"/>
</dbReference>
<dbReference type="PRINTS" id="PR00413">
    <property type="entry name" value="HADHALOGNASE"/>
</dbReference>
<dbReference type="PANTHER" id="PTHR43611">
    <property type="entry name" value="ALPHA-D-GLUCOSE 1-PHOSPHATE PHOSPHATASE"/>
    <property type="match status" value="1"/>
</dbReference>
<dbReference type="EMBL" id="LJIW01000002">
    <property type="protein sequence ID" value="PNG93145.1"/>
    <property type="molecule type" value="Genomic_DNA"/>
</dbReference>
<dbReference type="InterPro" id="IPR023214">
    <property type="entry name" value="HAD_sf"/>
</dbReference>
<dbReference type="InterPro" id="IPR036412">
    <property type="entry name" value="HAD-like_sf"/>
</dbReference>